<organism evidence="2 3">
    <name type="scientific">Dactylosporangium siamense</name>
    <dbReference type="NCBI Taxonomy" id="685454"/>
    <lineage>
        <taxon>Bacteria</taxon>
        <taxon>Bacillati</taxon>
        <taxon>Actinomycetota</taxon>
        <taxon>Actinomycetes</taxon>
        <taxon>Micromonosporales</taxon>
        <taxon>Micromonosporaceae</taxon>
        <taxon>Dactylosporangium</taxon>
    </lineage>
</organism>
<dbReference type="InterPro" id="IPR004316">
    <property type="entry name" value="SWEET_rpt"/>
</dbReference>
<dbReference type="GO" id="GO:0016020">
    <property type="term" value="C:membrane"/>
    <property type="evidence" value="ECO:0007669"/>
    <property type="project" value="InterPro"/>
</dbReference>
<proteinExistence type="predicted"/>
<comment type="caution">
    <text evidence="2">The sequence shown here is derived from an EMBL/GenBank/DDBJ whole genome shotgun (WGS) entry which is preliminary data.</text>
</comment>
<sequence>MSVLGVLAGILTTGCWLPQLVRSWRTRSVGDISWVYLLALAAGVLLWVVYGASQGDLPIVLTNAATGAALITLAVMKARYRRPEESPA</sequence>
<gene>
    <name evidence="2" type="ORF">Dsi01nite_098800</name>
</gene>
<dbReference type="Pfam" id="PF03083">
    <property type="entry name" value="MtN3_slv"/>
    <property type="match status" value="1"/>
</dbReference>
<keyword evidence="1" id="KW-1133">Transmembrane helix</keyword>
<keyword evidence="3" id="KW-1185">Reference proteome</keyword>
<evidence type="ECO:0008006" key="4">
    <source>
        <dbReference type="Google" id="ProtNLM"/>
    </source>
</evidence>
<reference evidence="2" key="1">
    <citation type="submission" date="2021-01" db="EMBL/GenBank/DDBJ databases">
        <title>Whole genome shotgun sequence of Dactylosporangium siamense NBRC 106093.</title>
        <authorList>
            <person name="Komaki H."/>
            <person name="Tamura T."/>
        </authorList>
    </citation>
    <scope>NUCLEOTIDE SEQUENCE</scope>
    <source>
        <strain evidence="2">NBRC 106093</strain>
    </source>
</reference>
<dbReference type="Proteomes" id="UP000660611">
    <property type="component" value="Unassembled WGS sequence"/>
</dbReference>
<dbReference type="Gene3D" id="1.20.1280.290">
    <property type="match status" value="1"/>
</dbReference>
<dbReference type="EMBL" id="BONQ01000164">
    <property type="protein sequence ID" value="GIG51839.1"/>
    <property type="molecule type" value="Genomic_DNA"/>
</dbReference>
<accession>A0A919PXB5</accession>
<keyword evidence="1" id="KW-0812">Transmembrane</keyword>
<feature type="transmembrane region" description="Helical" evidence="1">
    <location>
        <begin position="33"/>
        <end position="50"/>
    </location>
</feature>
<feature type="transmembrane region" description="Helical" evidence="1">
    <location>
        <begin position="57"/>
        <end position="76"/>
    </location>
</feature>
<name>A0A919PXB5_9ACTN</name>
<evidence type="ECO:0000313" key="2">
    <source>
        <dbReference type="EMBL" id="GIG51839.1"/>
    </source>
</evidence>
<evidence type="ECO:0000256" key="1">
    <source>
        <dbReference type="SAM" id="Phobius"/>
    </source>
</evidence>
<evidence type="ECO:0000313" key="3">
    <source>
        <dbReference type="Proteomes" id="UP000660611"/>
    </source>
</evidence>
<protein>
    <recommendedName>
        <fullName evidence="4">MtN3 and saliva related transmembrane protein</fullName>
    </recommendedName>
</protein>
<keyword evidence="1" id="KW-0472">Membrane</keyword>
<dbReference type="AlphaFoldDB" id="A0A919PXB5"/>
<dbReference type="RefSeq" id="WP_203853448.1">
    <property type="nucleotide sequence ID" value="NZ_BAAAVW010000010.1"/>
</dbReference>